<dbReference type="Proteomes" id="UP000195273">
    <property type="component" value="Chromosome"/>
</dbReference>
<dbReference type="PANTHER" id="PTHR45436">
    <property type="entry name" value="SENSOR HISTIDINE KINASE YKOH"/>
    <property type="match status" value="1"/>
</dbReference>
<dbReference type="Pfam" id="PF00512">
    <property type="entry name" value="HisKA"/>
    <property type="match status" value="1"/>
</dbReference>
<gene>
    <name evidence="14" type="primary">qseC</name>
    <name evidence="14" type="ORF">LOKVESSMR4R_03821</name>
</gene>
<evidence type="ECO:0000256" key="5">
    <source>
        <dbReference type="ARBA" id="ARBA00022679"/>
    </source>
</evidence>
<dbReference type="EC" id="2.7.13.3" evidence="3"/>
<dbReference type="Gene3D" id="1.10.287.130">
    <property type="match status" value="1"/>
</dbReference>
<evidence type="ECO:0000256" key="2">
    <source>
        <dbReference type="ARBA" id="ARBA00004370"/>
    </source>
</evidence>
<evidence type="ECO:0000259" key="13">
    <source>
        <dbReference type="PROSITE" id="PS50885"/>
    </source>
</evidence>
<dbReference type="SUPFAM" id="SSF53850">
    <property type="entry name" value="Periplasmic binding protein-like II"/>
    <property type="match status" value="1"/>
</dbReference>
<comment type="subcellular location">
    <subcellularLocation>
        <location evidence="2">Membrane</location>
    </subcellularLocation>
</comment>
<dbReference type="AlphaFoldDB" id="A0A1Y0EHI2"/>
<name>A0A1Y0EHI2_9RHOB</name>
<dbReference type="SMART" id="SM00387">
    <property type="entry name" value="HATPase_c"/>
    <property type="match status" value="1"/>
</dbReference>
<evidence type="ECO:0000256" key="7">
    <source>
        <dbReference type="ARBA" id="ARBA00022777"/>
    </source>
</evidence>
<dbReference type="Gene3D" id="3.30.565.10">
    <property type="entry name" value="Histidine kinase-like ATPase, C-terminal domain"/>
    <property type="match status" value="1"/>
</dbReference>
<feature type="domain" description="HAMP" evidence="13">
    <location>
        <begin position="167"/>
        <end position="218"/>
    </location>
</feature>
<dbReference type="PROSITE" id="PS50109">
    <property type="entry name" value="HIS_KIN"/>
    <property type="match status" value="1"/>
</dbReference>
<evidence type="ECO:0000256" key="10">
    <source>
        <dbReference type="ARBA" id="ARBA00023136"/>
    </source>
</evidence>
<proteinExistence type="predicted"/>
<feature type="domain" description="Histidine kinase" evidence="12">
    <location>
        <begin position="226"/>
        <end position="438"/>
    </location>
</feature>
<dbReference type="PANTHER" id="PTHR45436:SF1">
    <property type="entry name" value="SENSOR PROTEIN QSEC"/>
    <property type="match status" value="1"/>
</dbReference>
<keyword evidence="6 11" id="KW-0812">Transmembrane</keyword>
<dbReference type="InterPro" id="IPR003660">
    <property type="entry name" value="HAMP_dom"/>
</dbReference>
<dbReference type="Pfam" id="PF13531">
    <property type="entry name" value="SBP_bac_11"/>
    <property type="match status" value="1"/>
</dbReference>
<keyword evidence="7" id="KW-0418">Kinase</keyword>
<evidence type="ECO:0000256" key="3">
    <source>
        <dbReference type="ARBA" id="ARBA00012438"/>
    </source>
</evidence>
<dbReference type="STRING" id="1122181.GCA_000382265_02603"/>
<dbReference type="EMBL" id="CP021431">
    <property type="protein sequence ID" value="ARU03086.1"/>
    <property type="molecule type" value="Genomic_DNA"/>
</dbReference>
<dbReference type="InterPro" id="IPR050428">
    <property type="entry name" value="TCS_sensor_his_kinase"/>
</dbReference>
<evidence type="ECO:0000256" key="9">
    <source>
        <dbReference type="ARBA" id="ARBA00023012"/>
    </source>
</evidence>
<evidence type="ECO:0000259" key="12">
    <source>
        <dbReference type="PROSITE" id="PS50109"/>
    </source>
</evidence>
<organism evidence="14 15">
    <name type="scientific">Yoonia vestfoldensis</name>
    <dbReference type="NCBI Taxonomy" id="245188"/>
    <lineage>
        <taxon>Bacteria</taxon>
        <taxon>Pseudomonadati</taxon>
        <taxon>Pseudomonadota</taxon>
        <taxon>Alphaproteobacteria</taxon>
        <taxon>Rhodobacterales</taxon>
        <taxon>Paracoccaceae</taxon>
        <taxon>Yoonia</taxon>
    </lineage>
</organism>
<accession>A0A1Y0EHI2</accession>
<dbReference type="KEGG" id="lvs:LOKVESSMR4R_03821"/>
<keyword evidence="9" id="KW-0902">Two-component regulatory system</keyword>
<dbReference type="InterPro" id="IPR005467">
    <property type="entry name" value="His_kinase_dom"/>
</dbReference>
<feature type="transmembrane region" description="Helical" evidence="11">
    <location>
        <begin position="143"/>
        <end position="166"/>
    </location>
</feature>
<dbReference type="InterPro" id="IPR036097">
    <property type="entry name" value="HisK_dim/P_sf"/>
</dbReference>
<dbReference type="GO" id="GO:0000155">
    <property type="term" value="F:phosphorelay sensor kinase activity"/>
    <property type="evidence" value="ECO:0007669"/>
    <property type="project" value="InterPro"/>
</dbReference>
<dbReference type="SUPFAM" id="SSF55874">
    <property type="entry name" value="ATPase domain of HSP90 chaperone/DNA topoisomerase II/histidine kinase"/>
    <property type="match status" value="1"/>
</dbReference>
<dbReference type="Gene3D" id="3.40.190.10">
    <property type="entry name" value="Periplasmic binding protein-like II"/>
    <property type="match status" value="2"/>
</dbReference>
<dbReference type="SUPFAM" id="SSF47384">
    <property type="entry name" value="Homodimeric domain of signal transducing histidine kinase"/>
    <property type="match status" value="1"/>
</dbReference>
<dbReference type="SMART" id="SM00388">
    <property type="entry name" value="HisKA"/>
    <property type="match status" value="1"/>
</dbReference>
<comment type="catalytic activity">
    <reaction evidence="1">
        <text>ATP + protein L-histidine = ADP + protein N-phospho-L-histidine.</text>
        <dbReference type="EC" id="2.7.13.3"/>
    </reaction>
</comment>
<keyword evidence="15" id="KW-1185">Reference proteome</keyword>
<dbReference type="InterPro" id="IPR003661">
    <property type="entry name" value="HisK_dim/P_dom"/>
</dbReference>
<evidence type="ECO:0000256" key="8">
    <source>
        <dbReference type="ARBA" id="ARBA00022989"/>
    </source>
</evidence>
<evidence type="ECO:0000313" key="14">
    <source>
        <dbReference type="EMBL" id="ARU03086.1"/>
    </source>
</evidence>
<dbReference type="PRINTS" id="PR00344">
    <property type="entry name" value="BCTRLSENSOR"/>
</dbReference>
<evidence type="ECO:0000256" key="6">
    <source>
        <dbReference type="ARBA" id="ARBA00022692"/>
    </source>
</evidence>
<dbReference type="Pfam" id="PF08521">
    <property type="entry name" value="2CSK_N"/>
    <property type="match status" value="1"/>
</dbReference>
<dbReference type="Pfam" id="PF02518">
    <property type="entry name" value="HATPase_c"/>
    <property type="match status" value="1"/>
</dbReference>
<evidence type="ECO:0000256" key="4">
    <source>
        <dbReference type="ARBA" id="ARBA00022553"/>
    </source>
</evidence>
<dbReference type="PROSITE" id="PS50885">
    <property type="entry name" value="HAMP"/>
    <property type="match status" value="1"/>
</dbReference>
<keyword evidence="8 11" id="KW-1133">Transmembrane helix</keyword>
<dbReference type="InterPro" id="IPR036890">
    <property type="entry name" value="HATPase_C_sf"/>
</dbReference>
<sequence length="812" mass="85342">MLLGAAVLLMTFISDYANRAADQALDRLLSAAALSIAGAVLVEDGAVVVEMPFAAFAMVSGEERVFYTVLGPQGEHVTGYADLAPETPLAASVDPVFSDIRHNDEAVRMVRLGRLISTAEGTGWVTIRVAETRGARAALAAEIVGAALVPVAVLTLLALALVWIVIGRAFAPLAVIDRALRQRRPDDLSSLDVPVPVEVQRLVGGLNNFMGRLEQSTARMGDLVTEAAHQVRNPLASLRAQSEMALDEPDAAELRARVGRIHTSAVEASHLVTQLLMDATISHRMETAVIRAIPIVALVDEVVGRLDPDLRPRVTPQIGPGTDTLVVMGDRVGLREMLRNLIDNALAYAPGMIEVAIAAQTDGTVRLAVLDRGPGISDADKARVLQRFVRGSGASGTVGSGLGLAIAQRVVTGHGGKLTLCDRAGGGLEIVVALPVVDKQQPDKQQPGAPQRKRAPVAGVLLCAALVTALDATSPLSAEPLLFAANGPETQQLAIAGTTDTALFAPYIAAFQAGAPGVAVRYLETDSLALYEGFLAGTLGFAPDLLISSASDLQMKLANDGHALSHPSPGLAALPAWAQWRAEVIGFTYEPAVIIYNPRLMPPGTQPRNHLDLAVLLEQEPARFAGRVATYDIARSGLGYLLASQDQQISSQFWRLAAAFGRVSARLSDSSPAILDNVASGELILGYNVLGSYAFARQAAGAPIGIIVPDDYVLVLTRSMVIPRTAPNPDLARAFVDFALSPAGQQVGAGPSALGAIMPGSAGIWTPERISMLGTGVIQPIALAPVLLVALDPQRRSRFLATWQEIVAPGRP</sequence>
<evidence type="ECO:0000256" key="11">
    <source>
        <dbReference type="SAM" id="Phobius"/>
    </source>
</evidence>
<keyword evidence="10 11" id="KW-0472">Membrane</keyword>
<dbReference type="CDD" id="cd00082">
    <property type="entry name" value="HisKA"/>
    <property type="match status" value="1"/>
</dbReference>
<evidence type="ECO:0000313" key="15">
    <source>
        <dbReference type="Proteomes" id="UP000195273"/>
    </source>
</evidence>
<evidence type="ECO:0000256" key="1">
    <source>
        <dbReference type="ARBA" id="ARBA00000085"/>
    </source>
</evidence>
<dbReference type="InterPro" id="IPR003594">
    <property type="entry name" value="HATPase_dom"/>
</dbReference>
<keyword evidence="5 14" id="KW-0808">Transferase</keyword>
<keyword evidence="4" id="KW-0597">Phosphoprotein</keyword>
<dbReference type="GO" id="GO:0005886">
    <property type="term" value="C:plasma membrane"/>
    <property type="evidence" value="ECO:0007669"/>
    <property type="project" value="TreeGrafter"/>
</dbReference>
<dbReference type="InterPro" id="IPR013727">
    <property type="entry name" value="2CSK_N"/>
</dbReference>
<protein>
    <recommendedName>
        <fullName evidence="3">histidine kinase</fullName>
        <ecNumber evidence="3">2.7.13.3</ecNumber>
    </recommendedName>
</protein>
<dbReference type="InterPro" id="IPR004358">
    <property type="entry name" value="Sig_transdc_His_kin-like_C"/>
</dbReference>
<reference evidence="14 15" key="1">
    <citation type="submission" date="2017-05" db="EMBL/GenBank/DDBJ databases">
        <title>Genome Sequence of Loktanella vestfoldensis Strain SMR4r Isolated from a Culture of the Diatom Skeletonema marinoi.</title>
        <authorList>
            <person name="Topel M."/>
            <person name="Pinder M.I.M."/>
            <person name="Johansson O.N."/>
            <person name="Kourtchenko O."/>
            <person name="Godhe A."/>
            <person name="Clarke A.K."/>
        </authorList>
    </citation>
    <scope>NUCLEOTIDE SEQUENCE [LARGE SCALE GENOMIC DNA]</scope>
    <source>
        <strain evidence="14 15">SMR4r</strain>
    </source>
</reference>